<accession>A0A673B4S3</accession>
<reference evidence="1" key="3">
    <citation type="submission" date="2025-09" db="UniProtKB">
        <authorList>
            <consortium name="Ensembl"/>
        </authorList>
    </citation>
    <scope>IDENTIFICATION</scope>
</reference>
<keyword evidence="2" id="KW-1185">Reference proteome</keyword>
<evidence type="ECO:0000313" key="1">
    <source>
        <dbReference type="Ensembl" id="ENSSORP00005036349.1"/>
    </source>
</evidence>
<dbReference type="AlphaFoldDB" id="A0A673B4S3"/>
<sequence>ERCHYFPISSLSLCTEDKGTLFHCLWSCPKVEELWEQVKLIIQEILSIRLDREPKLFLLGLYPEGHNINQPEQIFLNIWFLQAKRVIVLTWKNMGKPSVPQWVRELALSPSGKNYFYT</sequence>
<proteinExistence type="predicted"/>
<dbReference type="Ensembl" id="ENSSORT00005037310.1">
    <property type="protein sequence ID" value="ENSSORP00005036349.1"/>
    <property type="gene ID" value="ENSSORG00005017133.1"/>
</dbReference>
<protein>
    <submittedName>
        <fullName evidence="1">Uncharacterized protein</fullName>
    </submittedName>
</protein>
<reference evidence="1" key="2">
    <citation type="submission" date="2025-08" db="UniProtKB">
        <authorList>
            <consortium name="Ensembl"/>
        </authorList>
    </citation>
    <scope>IDENTIFICATION</scope>
</reference>
<dbReference type="Proteomes" id="UP000472271">
    <property type="component" value="Chromosome 15"/>
</dbReference>
<organism evidence="1 2">
    <name type="scientific">Sphaeramia orbicularis</name>
    <name type="common">orbiculate cardinalfish</name>
    <dbReference type="NCBI Taxonomy" id="375764"/>
    <lineage>
        <taxon>Eukaryota</taxon>
        <taxon>Metazoa</taxon>
        <taxon>Chordata</taxon>
        <taxon>Craniata</taxon>
        <taxon>Vertebrata</taxon>
        <taxon>Euteleostomi</taxon>
        <taxon>Actinopterygii</taxon>
        <taxon>Neopterygii</taxon>
        <taxon>Teleostei</taxon>
        <taxon>Neoteleostei</taxon>
        <taxon>Acanthomorphata</taxon>
        <taxon>Gobiaria</taxon>
        <taxon>Kurtiformes</taxon>
        <taxon>Apogonoidei</taxon>
        <taxon>Apogonidae</taxon>
        <taxon>Apogoninae</taxon>
        <taxon>Sphaeramia</taxon>
    </lineage>
</organism>
<evidence type="ECO:0000313" key="2">
    <source>
        <dbReference type="Proteomes" id="UP000472271"/>
    </source>
</evidence>
<dbReference type="InParanoid" id="A0A673B4S3"/>
<name>A0A673B4S3_9TELE</name>
<reference evidence="1" key="1">
    <citation type="submission" date="2019-06" db="EMBL/GenBank/DDBJ databases">
        <authorList>
            <consortium name="Wellcome Sanger Institute Data Sharing"/>
        </authorList>
    </citation>
    <scope>NUCLEOTIDE SEQUENCE [LARGE SCALE GENOMIC DNA]</scope>
</reference>